<keyword evidence="1" id="KW-0732">Signal</keyword>
<dbReference type="Proteomes" id="UP000322234">
    <property type="component" value="Unassembled WGS sequence"/>
</dbReference>
<dbReference type="AlphaFoldDB" id="A0A6B0SBS0"/>
<proteinExistence type="predicted"/>
<keyword evidence="3" id="KW-1185">Reference proteome</keyword>
<organism evidence="2 3">
    <name type="scientific">Bos mutus</name>
    <name type="common">wild yak</name>
    <dbReference type="NCBI Taxonomy" id="72004"/>
    <lineage>
        <taxon>Eukaryota</taxon>
        <taxon>Metazoa</taxon>
        <taxon>Chordata</taxon>
        <taxon>Craniata</taxon>
        <taxon>Vertebrata</taxon>
        <taxon>Euteleostomi</taxon>
        <taxon>Mammalia</taxon>
        <taxon>Eutheria</taxon>
        <taxon>Laurasiatheria</taxon>
        <taxon>Artiodactyla</taxon>
        <taxon>Ruminantia</taxon>
        <taxon>Pecora</taxon>
        <taxon>Bovidae</taxon>
        <taxon>Bovinae</taxon>
        <taxon>Bos</taxon>
    </lineage>
</organism>
<accession>A0A6B0SBS0</accession>
<evidence type="ECO:0000313" key="2">
    <source>
        <dbReference type="EMBL" id="MXQ99942.1"/>
    </source>
</evidence>
<sequence>MGAGGAASHSLAWASLPLLGPPAGALCEDTLCCRGVKLSGLSHMDTALLLSCPLLLCKAEINFDLNLILTEDD</sequence>
<name>A0A6B0SBS0_9CETA</name>
<feature type="signal peptide" evidence="1">
    <location>
        <begin position="1"/>
        <end position="27"/>
    </location>
</feature>
<evidence type="ECO:0000313" key="3">
    <source>
        <dbReference type="Proteomes" id="UP000322234"/>
    </source>
</evidence>
<evidence type="ECO:0000256" key="1">
    <source>
        <dbReference type="SAM" id="SignalP"/>
    </source>
</evidence>
<gene>
    <name evidence="2" type="ORF">E5288_WYG001618</name>
</gene>
<evidence type="ECO:0008006" key="4">
    <source>
        <dbReference type="Google" id="ProtNLM"/>
    </source>
</evidence>
<protein>
    <recommendedName>
        <fullName evidence="4">Secreted protein</fullName>
    </recommendedName>
</protein>
<comment type="caution">
    <text evidence="2">The sequence shown here is derived from an EMBL/GenBank/DDBJ whole genome shotgun (WGS) entry which is preliminary data.</text>
</comment>
<feature type="chain" id="PRO_5025589424" description="Secreted protein" evidence="1">
    <location>
        <begin position="28"/>
        <end position="73"/>
    </location>
</feature>
<dbReference type="EMBL" id="VBQZ03003770">
    <property type="protein sequence ID" value="MXQ99942.1"/>
    <property type="molecule type" value="Genomic_DNA"/>
</dbReference>
<reference evidence="2" key="1">
    <citation type="submission" date="2019-10" db="EMBL/GenBank/DDBJ databases">
        <title>The sequence and de novo assembly of the wild yak genome.</title>
        <authorList>
            <person name="Liu Y."/>
        </authorList>
    </citation>
    <scope>NUCLEOTIDE SEQUENCE [LARGE SCALE GENOMIC DNA]</scope>
    <source>
        <strain evidence="2">WY2019</strain>
    </source>
</reference>